<accession>A0ABD0V7W8</accession>
<organism evidence="2 3">
    <name type="scientific">Dendrobium thyrsiflorum</name>
    <name type="common">Pinecone-like raceme dendrobium</name>
    <name type="synonym">Orchid</name>
    <dbReference type="NCBI Taxonomy" id="117978"/>
    <lineage>
        <taxon>Eukaryota</taxon>
        <taxon>Viridiplantae</taxon>
        <taxon>Streptophyta</taxon>
        <taxon>Embryophyta</taxon>
        <taxon>Tracheophyta</taxon>
        <taxon>Spermatophyta</taxon>
        <taxon>Magnoliopsida</taxon>
        <taxon>Liliopsida</taxon>
        <taxon>Asparagales</taxon>
        <taxon>Orchidaceae</taxon>
        <taxon>Epidendroideae</taxon>
        <taxon>Malaxideae</taxon>
        <taxon>Dendrobiinae</taxon>
        <taxon>Dendrobium</taxon>
    </lineage>
</organism>
<gene>
    <name evidence="2" type="ORF">M5K25_008214</name>
</gene>
<sequence length="264" mass="29404">MKLKQSQIVVEWMSHVLQLKNLIITVVGMIVGSRWGLLLSPSTISASSSSLRISEFVLLPSPFLATDAVVWLCTSNIFLIISRRSATCPSMEDIRSSTVVLIWFISPSSRSSKASTFLAAIVPGFENSAFVFHNQQFPAAGISFPLIWSFDWTNIAYIRKRKCFQELGPAGKKIQHEECQLILMKINRIRNEHIREKVGVAPVEDKIRESRLRWFGLIKRRPSDDPAAGSTQTAQWLPAAFPITGGDCSMLSSGDEIALLVRAL</sequence>
<comment type="caution">
    <text evidence="2">The sequence shown here is derived from an EMBL/GenBank/DDBJ whole genome shotgun (WGS) entry which is preliminary data.</text>
</comment>
<feature type="transmembrane region" description="Helical" evidence="1">
    <location>
        <begin position="21"/>
        <end position="39"/>
    </location>
</feature>
<keyword evidence="3" id="KW-1185">Reference proteome</keyword>
<protein>
    <submittedName>
        <fullName evidence="2">Uncharacterized protein</fullName>
    </submittedName>
</protein>
<evidence type="ECO:0000313" key="3">
    <source>
        <dbReference type="Proteomes" id="UP001552299"/>
    </source>
</evidence>
<keyword evidence="1" id="KW-0812">Transmembrane</keyword>
<reference evidence="2 3" key="1">
    <citation type="journal article" date="2024" name="Plant Biotechnol. J.">
        <title>Dendrobium thyrsiflorum genome and its molecular insights into genes involved in important horticultural traits.</title>
        <authorList>
            <person name="Chen B."/>
            <person name="Wang J.Y."/>
            <person name="Zheng P.J."/>
            <person name="Li K.L."/>
            <person name="Liang Y.M."/>
            <person name="Chen X.F."/>
            <person name="Zhang C."/>
            <person name="Zhao X."/>
            <person name="He X."/>
            <person name="Zhang G.Q."/>
            <person name="Liu Z.J."/>
            <person name="Xu Q."/>
        </authorList>
    </citation>
    <scope>NUCLEOTIDE SEQUENCE [LARGE SCALE GENOMIC DNA]</scope>
    <source>
        <strain evidence="2">GZMU011</strain>
    </source>
</reference>
<dbReference type="AlphaFoldDB" id="A0ABD0V7W8"/>
<keyword evidence="1" id="KW-0472">Membrane</keyword>
<keyword evidence="1" id="KW-1133">Transmembrane helix</keyword>
<feature type="transmembrane region" description="Helical" evidence="1">
    <location>
        <begin position="59"/>
        <end position="81"/>
    </location>
</feature>
<evidence type="ECO:0000256" key="1">
    <source>
        <dbReference type="SAM" id="Phobius"/>
    </source>
</evidence>
<dbReference type="EMBL" id="JANQDX010000007">
    <property type="protein sequence ID" value="KAL0921167.1"/>
    <property type="molecule type" value="Genomic_DNA"/>
</dbReference>
<proteinExistence type="predicted"/>
<name>A0ABD0V7W8_DENTH</name>
<dbReference type="Proteomes" id="UP001552299">
    <property type="component" value="Unassembled WGS sequence"/>
</dbReference>
<evidence type="ECO:0000313" key="2">
    <source>
        <dbReference type="EMBL" id="KAL0921167.1"/>
    </source>
</evidence>